<dbReference type="PROSITE" id="PS00108">
    <property type="entry name" value="PROTEIN_KINASE_ST"/>
    <property type="match status" value="1"/>
</dbReference>
<dbReference type="FunFam" id="3.80.10.10:FF:000233">
    <property type="entry name" value="Leucine-rich repeat receptor-like protein kinase TDR"/>
    <property type="match status" value="1"/>
</dbReference>
<dbReference type="InterPro" id="IPR017441">
    <property type="entry name" value="Protein_kinase_ATP_BS"/>
</dbReference>
<evidence type="ECO:0000256" key="14">
    <source>
        <dbReference type="ARBA" id="ARBA00022777"/>
    </source>
</evidence>
<keyword evidence="16 26" id="KW-1133">Transmembrane helix</keyword>
<dbReference type="PANTHER" id="PTHR27008">
    <property type="entry name" value="OS04G0122200 PROTEIN"/>
    <property type="match status" value="1"/>
</dbReference>
<dbReference type="PROSITE" id="PS50011">
    <property type="entry name" value="PROTEIN_KINASE_DOM"/>
    <property type="match status" value="1"/>
</dbReference>
<evidence type="ECO:0000256" key="22">
    <source>
        <dbReference type="ARBA" id="ARBA00054320"/>
    </source>
</evidence>
<comment type="catalytic activity">
    <reaction evidence="20">
        <text>L-threonyl-[protein] + ATP = O-phospho-L-threonyl-[protein] + ADP + H(+)</text>
        <dbReference type="Rhea" id="RHEA:46608"/>
        <dbReference type="Rhea" id="RHEA-COMP:11060"/>
        <dbReference type="Rhea" id="RHEA-COMP:11605"/>
        <dbReference type="ChEBI" id="CHEBI:15378"/>
        <dbReference type="ChEBI" id="CHEBI:30013"/>
        <dbReference type="ChEBI" id="CHEBI:30616"/>
        <dbReference type="ChEBI" id="CHEBI:61977"/>
        <dbReference type="ChEBI" id="CHEBI:456216"/>
        <dbReference type="EC" id="2.7.11.1"/>
    </reaction>
</comment>
<evidence type="ECO:0000256" key="10">
    <source>
        <dbReference type="ARBA" id="ARBA00022692"/>
    </source>
</evidence>
<keyword evidence="19" id="KW-0325">Glycoprotein</keyword>
<dbReference type="InterPro" id="IPR013210">
    <property type="entry name" value="LRR_N_plant-typ"/>
</dbReference>
<keyword evidence="5" id="KW-1003">Cell membrane</keyword>
<feature type="binding site" evidence="25">
    <location>
        <position position="818"/>
    </location>
    <ligand>
        <name>ATP</name>
        <dbReference type="ChEBI" id="CHEBI:30616"/>
    </ligand>
</feature>
<evidence type="ECO:0000256" key="17">
    <source>
        <dbReference type="ARBA" id="ARBA00023136"/>
    </source>
</evidence>
<sequence length="1096" mass="120171">MTTLTAELLRFQVFSLTTNKNMYHCISIISVLQYKIISCPPLTDYEALLIVMGFSHLPFFSLLLCFMATTLLAFETEDHLALLGFKNGVTSDPYGALNSWNDSVYFCNWTGVTCSGMHKGRVTSINLSMLGLGGFISPSIANLSFLNNIELSLNEFSGEVPPEFGRLHQLRYLNLSFNALNGMIPVSLVNCSQLRVLDLFGNQLNGSIPVVHGGTLPKLKVLVLSNNSLTGVIPSSIGNLSSLVQLRLAVNHIQGIIPEELGRLSNFDHFQVSWNLLHGTIPSVLFNISSMSFISVAGNQLHGRLPSSLGTKLSKLTSFYIARNMFTGAIPASLSNASLLETIYISSNQFSGTVPPIFGGMHGLHDLNLENNQFQASDATDWTFIDSLVNCSNLQSLSVAFNDLGGVLPLSVANFSKEMIHLYMDYNHFSGILPHGIENLVSLNILQFSNNQLTGPIPEHIGQFAKLQVLSLGDNKFTGYIPSSIGNLTLLSDIYLSGNRFEGTIPSSMITLRQLKTLALSNNRFSGRMPGEILGQFFSLSVLDLANNSFNGTIPFEIGSLINLQQLQLSGNRLTGEIPGTISGCVVLEDLHLQGNLITGSIPPSLGKLKGLKNLNLSHNSLSGGIPSSFSNLKLLQTLGLSNNNLSGSVPEFLQDLKYLSFLDFSYNHFHGELPLKGVFTNSSALLLVGNVELCGGVPQLHLSICLKSHKKTSRGSLILKIVIPIVSLLSCLLLLLLFLFLFRQRQRQRQRESKMKTKTSSSLPVPYEEFPRVSYYDLVRATDGFTPSNLIGKGKHASVYKGTLQGINSAMMMVAIKVFSLDIKGASKSFLSECESLRSIRHRNLIKIITSCVSTDSEGNDFKALVLDLMPNGSLDSWLHPVENQQHQSPLSLIQRLNVAIDVADALEYLHHSCQPPIVHCDLKPSNVLLDDDMNAHVGDFGLAKILMNNNHNNNSLQSSTTSTGIIRGTIGYVPPEYGFGSEVSTMGDVYSYGILVLELLTGKRPVDESFKDGMTMIKFAETYASPERIMEIMDPSMFSEEDDDSEYRKKKECVLSVVALGLVCCAESSIERPSMCHVAAQTLKIRDEFLELVY</sequence>
<dbReference type="GO" id="GO:0005524">
    <property type="term" value="F:ATP binding"/>
    <property type="evidence" value="ECO:0007669"/>
    <property type="project" value="UniProtKB-UniRule"/>
</dbReference>
<dbReference type="InterPro" id="IPR003591">
    <property type="entry name" value="Leu-rich_rpt_typical-subtyp"/>
</dbReference>
<keyword evidence="18" id="KW-0675">Receptor</keyword>
<evidence type="ECO:0000256" key="18">
    <source>
        <dbReference type="ARBA" id="ARBA00023170"/>
    </source>
</evidence>
<keyword evidence="8" id="KW-0433">Leucine-rich repeat</keyword>
<dbReference type="GeneID" id="120279157"/>
<keyword evidence="14" id="KW-0418">Kinase</keyword>
<dbReference type="AlphaFoldDB" id="A0AB40CQ20"/>
<evidence type="ECO:0000256" key="6">
    <source>
        <dbReference type="ARBA" id="ARBA00022527"/>
    </source>
</evidence>
<evidence type="ECO:0000256" key="8">
    <source>
        <dbReference type="ARBA" id="ARBA00022614"/>
    </source>
</evidence>
<dbReference type="FunFam" id="3.80.10.10:FF:001158">
    <property type="entry name" value="Leucine-rich repeat protein kinase family protein"/>
    <property type="match status" value="1"/>
</dbReference>
<keyword evidence="6" id="KW-0723">Serine/threonine-protein kinase</keyword>
<keyword evidence="11" id="KW-0732">Signal</keyword>
<dbReference type="Pfam" id="PF07714">
    <property type="entry name" value="PK_Tyr_Ser-Thr"/>
    <property type="match status" value="1"/>
</dbReference>
<dbReference type="PANTHER" id="PTHR27008:SF499">
    <property type="entry name" value="OS06G0581500 PROTEIN"/>
    <property type="match status" value="1"/>
</dbReference>
<dbReference type="Gene3D" id="1.10.510.10">
    <property type="entry name" value="Transferase(Phosphotransferase) domain 1"/>
    <property type="match status" value="1"/>
</dbReference>
<gene>
    <name evidence="29" type="primary">LOC120279157</name>
</gene>
<keyword evidence="10 26" id="KW-0812">Transmembrane</keyword>
<evidence type="ECO:0000256" key="16">
    <source>
        <dbReference type="ARBA" id="ARBA00022989"/>
    </source>
</evidence>
<evidence type="ECO:0000256" key="24">
    <source>
        <dbReference type="ARBA" id="ARBA00072040"/>
    </source>
</evidence>
<evidence type="ECO:0000256" key="2">
    <source>
        <dbReference type="ARBA" id="ARBA00004389"/>
    </source>
</evidence>
<organism evidence="28 29">
    <name type="scientific">Dioscorea cayennensis subsp. rotundata</name>
    <name type="common">White Guinea yam</name>
    <name type="synonym">Dioscorea rotundata</name>
    <dbReference type="NCBI Taxonomy" id="55577"/>
    <lineage>
        <taxon>Eukaryota</taxon>
        <taxon>Viridiplantae</taxon>
        <taxon>Streptophyta</taxon>
        <taxon>Embryophyta</taxon>
        <taxon>Tracheophyta</taxon>
        <taxon>Spermatophyta</taxon>
        <taxon>Magnoliopsida</taxon>
        <taxon>Liliopsida</taxon>
        <taxon>Dioscoreales</taxon>
        <taxon>Dioscoreaceae</taxon>
        <taxon>Dioscorea</taxon>
    </lineage>
</organism>
<comment type="function">
    <text evidence="22">Receptor kinase that detects X.oryzae pv. oryzae protein Ax21 to promote innate immunity. Following X.oryzae pv. oryzae protein Ax21 detection, undergoes cleavage, releasing the processed protein kinase Xa21 chain.</text>
</comment>
<protein>
    <recommendedName>
        <fullName evidence="24">Receptor kinase-like protein Xa21</fullName>
        <ecNumber evidence="4">2.7.11.1</ecNumber>
    </recommendedName>
</protein>
<keyword evidence="7" id="KW-0597">Phosphoprotein</keyword>
<keyword evidence="13 25" id="KW-0547">Nucleotide-binding</keyword>
<dbReference type="SMART" id="SM00220">
    <property type="entry name" value="S_TKc"/>
    <property type="match status" value="1"/>
</dbReference>
<dbReference type="RefSeq" id="XP_039141955.1">
    <property type="nucleotide sequence ID" value="XM_039286021.1"/>
</dbReference>
<dbReference type="Pfam" id="PF13855">
    <property type="entry name" value="LRR_8"/>
    <property type="match status" value="4"/>
</dbReference>
<dbReference type="InterPro" id="IPR001611">
    <property type="entry name" value="Leu-rich_rpt"/>
</dbReference>
<name>A0AB40CQ20_DIOCR</name>
<dbReference type="SUPFAM" id="SSF52058">
    <property type="entry name" value="L domain-like"/>
    <property type="match status" value="2"/>
</dbReference>
<evidence type="ECO:0000313" key="29">
    <source>
        <dbReference type="RefSeq" id="XP_039141955.1"/>
    </source>
</evidence>
<dbReference type="Proteomes" id="UP001515500">
    <property type="component" value="Chromosome 16"/>
</dbReference>
<evidence type="ECO:0000256" key="1">
    <source>
        <dbReference type="ARBA" id="ARBA00004162"/>
    </source>
</evidence>
<evidence type="ECO:0000256" key="21">
    <source>
        <dbReference type="ARBA" id="ARBA00048679"/>
    </source>
</evidence>
<dbReference type="GO" id="GO:0005886">
    <property type="term" value="C:plasma membrane"/>
    <property type="evidence" value="ECO:0007669"/>
    <property type="project" value="UniProtKB-SubCell"/>
</dbReference>
<dbReference type="Pfam" id="PF08263">
    <property type="entry name" value="LRRNT_2"/>
    <property type="match status" value="1"/>
</dbReference>
<evidence type="ECO:0000313" key="28">
    <source>
        <dbReference type="Proteomes" id="UP001515500"/>
    </source>
</evidence>
<dbReference type="EC" id="2.7.11.1" evidence="4"/>
<evidence type="ECO:0000256" key="7">
    <source>
        <dbReference type="ARBA" id="ARBA00022553"/>
    </source>
</evidence>
<dbReference type="InterPro" id="IPR008271">
    <property type="entry name" value="Ser/Thr_kinase_AS"/>
</dbReference>
<dbReference type="GO" id="GO:0004674">
    <property type="term" value="F:protein serine/threonine kinase activity"/>
    <property type="evidence" value="ECO:0007669"/>
    <property type="project" value="UniProtKB-KW"/>
</dbReference>
<evidence type="ECO:0000256" key="9">
    <source>
        <dbReference type="ARBA" id="ARBA00022679"/>
    </source>
</evidence>
<evidence type="ECO:0000256" key="25">
    <source>
        <dbReference type="PROSITE-ProRule" id="PRU10141"/>
    </source>
</evidence>
<keyword evidence="12" id="KW-0677">Repeat</keyword>
<dbReference type="Gene3D" id="3.80.10.10">
    <property type="entry name" value="Ribonuclease Inhibitor"/>
    <property type="match status" value="3"/>
</dbReference>
<reference evidence="29" key="1">
    <citation type="submission" date="2025-08" db="UniProtKB">
        <authorList>
            <consortium name="RefSeq"/>
        </authorList>
    </citation>
    <scope>IDENTIFICATION</scope>
</reference>
<dbReference type="InterPro" id="IPR051809">
    <property type="entry name" value="Plant_receptor-like_S/T_kinase"/>
</dbReference>
<keyword evidence="15 25" id="KW-0067">ATP-binding</keyword>
<dbReference type="GO" id="GO:0005789">
    <property type="term" value="C:endoplasmic reticulum membrane"/>
    <property type="evidence" value="ECO:0007669"/>
    <property type="project" value="UniProtKB-SubCell"/>
</dbReference>
<evidence type="ECO:0000256" key="19">
    <source>
        <dbReference type="ARBA" id="ARBA00023180"/>
    </source>
</evidence>
<evidence type="ECO:0000256" key="3">
    <source>
        <dbReference type="ARBA" id="ARBA00008684"/>
    </source>
</evidence>
<dbReference type="FunFam" id="3.80.10.10:FF:000275">
    <property type="entry name" value="Leucine-rich repeat receptor-like protein kinase"/>
    <property type="match status" value="1"/>
</dbReference>
<dbReference type="Gene3D" id="3.30.200.20">
    <property type="entry name" value="Phosphorylase Kinase, domain 1"/>
    <property type="match status" value="1"/>
</dbReference>
<accession>A0AB40CQ20</accession>
<dbReference type="FunFam" id="1.10.510.10:FF:000358">
    <property type="entry name" value="Putative leucine-rich repeat receptor-like serine/threonine-protein kinase"/>
    <property type="match status" value="1"/>
</dbReference>
<dbReference type="InterPro" id="IPR032675">
    <property type="entry name" value="LRR_dom_sf"/>
</dbReference>
<evidence type="ECO:0000256" key="13">
    <source>
        <dbReference type="ARBA" id="ARBA00022741"/>
    </source>
</evidence>
<keyword evidence="17 26" id="KW-0472">Membrane</keyword>
<evidence type="ECO:0000256" key="26">
    <source>
        <dbReference type="SAM" id="Phobius"/>
    </source>
</evidence>
<dbReference type="SUPFAM" id="SSF56112">
    <property type="entry name" value="Protein kinase-like (PK-like)"/>
    <property type="match status" value="1"/>
</dbReference>
<dbReference type="PROSITE" id="PS00107">
    <property type="entry name" value="PROTEIN_KINASE_ATP"/>
    <property type="match status" value="1"/>
</dbReference>
<comment type="similarity">
    <text evidence="3">Belongs to the protein kinase superfamily. Ser/Thr protein kinase family.</text>
</comment>
<dbReference type="SMART" id="SM00369">
    <property type="entry name" value="LRR_TYP"/>
    <property type="match status" value="9"/>
</dbReference>
<dbReference type="InterPro" id="IPR001245">
    <property type="entry name" value="Ser-Thr/Tyr_kinase_cat_dom"/>
</dbReference>
<keyword evidence="9" id="KW-0808">Transferase</keyword>
<evidence type="ECO:0000259" key="27">
    <source>
        <dbReference type="PROSITE" id="PS50011"/>
    </source>
</evidence>
<dbReference type="Pfam" id="PF00560">
    <property type="entry name" value="LRR_1"/>
    <property type="match status" value="3"/>
</dbReference>
<evidence type="ECO:0000256" key="5">
    <source>
        <dbReference type="ARBA" id="ARBA00022475"/>
    </source>
</evidence>
<comment type="subcellular location">
    <subcellularLocation>
        <location evidence="1">Cell membrane</location>
        <topology evidence="1">Single-pass membrane protein</topology>
    </subcellularLocation>
    <subcellularLocation>
        <location evidence="2">Endoplasmic reticulum membrane</location>
        <topology evidence="2">Single-pass membrane protein</topology>
    </subcellularLocation>
</comment>
<evidence type="ECO:0000256" key="11">
    <source>
        <dbReference type="ARBA" id="ARBA00022729"/>
    </source>
</evidence>
<dbReference type="FunFam" id="3.30.200.20:FF:000432">
    <property type="entry name" value="LRR receptor-like serine/threonine-protein kinase EFR"/>
    <property type="match status" value="1"/>
</dbReference>
<proteinExistence type="inferred from homology"/>
<comment type="catalytic activity">
    <reaction evidence="21">
        <text>L-seryl-[protein] + ATP = O-phospho-L-seryl-[protein] + ADP + H(+)</text>
        <dbReference type="Rhea" id="RHEA:17989"/>
        <dbReference type="Rhea" id="RHEA-COMP:9863"/>
        <dbReference type="Rhea" id="RHEA-COMP:11604"/>
        <dbReference type="ChEBI" id="CHEBI:15378"/>
        <dbReference type="ChEBI" id="CHEBI:29999"/>
        <dbReference type="ChEBI" id="CHEBI:30616"/>
        <dbReference type="ChEBI" id="CHEBI:83421"/>
        <dbReference type="ChEBI" id="CHEBI:456216"/>
        <dbReference type="EC" id="2.7.11.1"/>
    </reaction>
</comment>
<keyword evidence="28" id="KW-1185">Reference proteome</keyword>
<evidence type="ECO:0000256" key="12">
    <source>
        <dbReference type="ARBA" id="ARBA00022737"/>
    </source>
</evidence>
<feature type="transmembrane region" description="Helical" evidence="26">
    <location>
        <begin position="718"/>
        <end position="743"/>
    </location>
</feature>
<evidence type="ECO:0000256" key="15">
    <source>
        <dbReference type="ARBA" id="ARBA00022840"/>
    </source>
</evidence>
<feature type="domain" description="Protein kinase" evidence="27">
    <location>
        <begin position="786"/>
        <end position="1096"/>
    </location>
</feature>
<evidence type="ECO:0000256" key="23">
    <source>
        <dbReference type="ARBA" id="ARBA00056628"/>
    </source>
</evidence>
<dbReference type="GO" id="GO:0009791">
    <property type="term" value="P:post-embryonic development"/>
    <property type="evidence" value="ECO:0007669"/>
    <property type="project" value="UniProtKB-ARBA"/>
</dbReference>
<evidence type="ECO:0000256" key="20">
    <source>
        <dbReference type="ARBA" id="ARBA00047899"/>
    </source>
</evidence>
<comment type="function">
    <text evidence="23">The processed protein kinase Xa21 chain released by protein cleavage after X.oryzae pv. oryzae protein Ax21 detection translocates into the nucleus where it can bind and regulate WRKY62, a transcription factor. Confers resistance to the bacterial pathogen X.oryzae pv. oryzae (Xoo).</text>
</comment>
<evidence type="ECO:0000256" key="4">
    <source>
        <dbReference type="ARBA" id="ARBA00012513"/>
    </source>
</evidence>
<dbReference type="InterPro" id="IPR000719">
    <property type="entry name" value="Prot_kinase_dom"/>
</dbReference>
<dbReference type="InterPro" id="IPR011009">
    <property type="entry name" value="Kinase-like_dom_sf"/>
</dbReference>